<dbReference type="Proteomes" id="UP000028681">
    <property type="component" value="Plasmid 1"/>
</dbReference>
<geneLocation type="plasmid" evidence="1 2">
    <name>1</name>
</geneLocation>
<sequence length="94" mass="10868">MKVHMKISQDMKRKFALVNALSKAEKPSLQDLHKFTDIPESTIKRQLSSLRDEFGMNILFVRESTGERGATGYYILTDWGILDRKAFITRYGNL</sequence>
<protein>
    <recommendedName>
        <fullName evidence="3">Helix-turn-helix domain-containing protein</fullName>
    </recommendedName>
</protein>
<gene>
    <name evidence="1" type="ORF">ETEE_p1066</name>
</gene>
<dbReference type="KEGG" id="ete:ETEE_p1066"/>
<dbReference type="InterPro" id="IPR036388">
    <property type="entry name" value="WH-like_DNA-bd_sf"/>
</dbReference>
<evidence type="ECO:0008006" key="3">
    <source>
        <dbReference type="Google" id="ProtNLM"/>
    </source>
</evidence>
<dbReference type="EMBL" id="CP006665">
    <property type="protein sequence ID" value="AIJ10657.1"/>
    <property type="molecule type" value="Genomic_DNA"/>
</dbReference>
<reference evidence="1 2" key="1">
    <citation type="journal article" date="2012" name="PLoS ONE">
        <title>Edwardsiella comparative phylogenomics reveal the new intra/inter-species taxonomic relationships, virulence evolution and niche adaptation mechanisms.</title>
        <authorList>
            <person name="Yang M."/>
            <person name="Lv Y."/>
            <person name="Xiao J."/>
            <person name="Wu H."/>
            <person name="Zheng H."/>
            <person name="Liu Q."/>
            <person name="Zhang Y."/>
            <person name="Wang Q."/>
        </authorList>
    </citation>
    <scope>NUCLEOTIDE SEQUENCE [LARGE SCALE GENOMIC DNA]</scope>
    <source>
        <strain evidence="2">080813</strain>
        <plasmid evidence="2">Plasmid 1</plasmid>
    </source>
</reference>
<evidence type="ECO:0000313" key="2">
    <source>
        <dbReference type="Proteomes" id="UP000028681"/>
    </source>
</evidence>
<dbReference type="InterPro" id="IPR017162">
    <property type="entry name" value="UCP037266"/>
</dbReference>
<dbReference type="Pfam" id="PF09904">
    <property type="entry name" value="HTH_43"/>
    <property type="match status" value="1"/>
</dbReference>
<name>A0A076LVG9_9GAMM</name>
<accession>A0A076LVG9</accession>
<keyword evidence="1" id="KW-0614">Plasmid</keyword>
<organism evidence="1 2">
    <name type="scientific">Edwardsiella anguillarum ET080813</name>
    <dbReference type="NCBI Taxonomy" id="667120"/>
    <lineage>
        <taxon>Bacteria</taxon>
        <taxon>Pseudomonadati</taxon>
        <taxon>Pseudomonadota</taxon>
        <taxon>Gammaproteobacteria</taxon>
        <taxon>Enterobacterales</taxon>
        <taxon>Hafniaceae</taxon>
        <taxon>Edwardsiella</taxon>
    </lineage>
</organism>
<proteinExistence type="predicted"/>
<dbReference type="Gene3D" id="1.10.10.10">
    <property type="entry name" value="Winged helix-like DNA-binding domain superfamily/Winged helix DNA-binding domain"/>
    <property type="match status" value="1"/>
</dbReference>
<dbReference type="AlphaFoldDB" id="A0A076LVG9"/>
<dbReference type="HOGENOM" id="CLU_2408784_0_0_6"/>
<evidence type="ECO:0000313" key="1">
    <source>
        <dbReference type="EMBL" id="AIJ10657.1"/>
    </source>
</evidence>